<gene>
    <name evidence="1" type="ORF">METZ01_LOCUS7236</name>
</gene>
<dbReference type="Gene3D" id="2.170.270.10">
    <property type="entry name" value="SET domain"/>
    <property type="match status" value="1"/>
</dbReference>
<accession>A0A381NIF8</accession>
<dbReference type="InterPro" id="IPR046341">
    <property type="entry name" value="SET_dom_sf"/>
</dbReference>
<feature type="non-terminal residue" evidence="1">
    <location>
        <position position="1"/>
    </location>
</feature>
<organism evidence="1">
    <name type="scientific">marine metagenome</name>
    <dbReference type="NCBI Taxonomy" id="408172"/>
    <lineage>
        <taxon>unclassified sequences</taxon>
        <taxon>metagenomes</taxon>
        <taxon>ecological metagenomes</taxon>
    </lineage>
</organism>
<dbReference type="AlphaFoldDB" id="A0A381NIF8"/>
<protein>
    <submittedName>
        <fullName evidence="1">Uncharacterized protein</fullName>
    </submittedName>
</protein>
<name>A0A381NIF8_9ZZZZ</name>
<feature type="non-terminal residue" evidence="1">
    <location>
        <position position="70"/>
    </location>
</feature>
<reference evidence="1" key="1">
    <citation type="submission" date="2018-05" db="EMBL/GenBank/DDBJ databases">
        <authorList>
            <person name="Lanie J.A."/>
            <person name="Ng W.-L."/>
            <person name="Kazmierczak K.M."/>
            <person name="Andrzejewski T.M."/>
            <person name="Davidsen T.M."/>
            <person name="Wayne K.J."/>
            <person name="Tettelin H."/>
            <person name="Glass J.I."/>
            <person name="Rusch D."/>
            <person name="Podicherti R."/>
            <person name="Tsui H.-C.T."/>
            <person name="Winkler M.E."/>
        </authorList>
    </citation>
    <scope>NUCLEOTIDE SEQUENCE</scope>
</reference>
<dbReference type="EMBL" id="UINC01000385">
    <property type="protein sequence ID" value="SUZ54382.1"/>
    <property type="molecule type" value="Genomic_DNA"/>
</dbReference>
<evidence type="ECO:0000313" key="1">
    <source>
        <dbReference type="EMBL" id="SUZ54382.1"/>
    </source>
</evidence>
<proteinExistence type="predicted"/>
<dbReference type="SUPFAM" id="SSF82199">
    <property type="entry name" value="SET domain"/>
    <property type="match status" value="1"/>
</dbReference>
<sequence>VPPIRSWRSPGIEVRDGAVAGLGVFAVEPIPAGRIVAVKAGHIMHREEVFRLTAEIGDQSLQIHDDLYLS</sequence>